<dbReference type="InterPro" id="IPR021772">
    <property type="entry name" value="WDR48/Bun107"/>
</dbReference>
<dbReference type="InterPro" id="IPR051246">
    <property type="entry name" value="WDR48"/>
</dbReference>
<feature type="compositionally biased region" description="Polar residues" evidence="5">
    <location>
        <begin position="123"/>
        <end position="144"/>
    </location>
</feature>
<dbReference type="PANTHER" id="PTHR19862:SF14">
    <property type="entry name" value="WD REPEAT-CONTAINING PROTEIN 48"/>
    <property type="match status" value="1"/>
</dbReference>
<feature type="repeat" description="WD" evidence="4">
    <location>
        <begin position="357"/>
        <end position="398"/>
    </location>
</feature>
<dbReference type="SMART" id="SM00320">
    <property type="entry name" value="WD40"/>
    <property type="match status" value="7"/>
</dbReference>
<dbReference type="PROSITE" id="PS50082">
    <property type="entry name" value="WD_REPEATS_2"/>
    <property type="match status" value="4"/>
</dbReference>
<keyword evidence="7" id="KW-1185">Reference proteome</keyword>
<dbReference type="EMBL" id="QEAP01000481">
    <property type="protein sequence ID" value="TPX65605.1"/>
    <property type="molecule type" value="Genomic_DNA"/>
</dbReference>
<dbReference type="Gene3D" id="2.130.10.10">
    <property type="entry name" value="YVTN repeat-like/Quinoprotein amine dehydrogenase"/>
    <property type="match status" value="2"/>
</dbReference>
<dbReference type="InterPro" id="IPR020472">
    <property type="entry name" value="WD40_PAC1"/>
</dbReference>
<organism evidence="6 7">
    <name type="scientific">Chytriomyces confervae</name>
    <dbReference type="NCBI Taxonomy" id="246404"/>
    <lineage>
        <taxon>Eukaryota</taxon>
        <taxon>Fungi</taxon>
        <taxon>Fungi incertae sedis</taxon>
        <taxon>Chytridiomycota</taxon>
        <taxon>Chytridiomycota incertae sedis</taxon>
        <taxon>Chytridiomycetes</taxon>
        <taxon>Chytridiales</taxon>
        <taxon>Chytriomycetaceae</taxon>
        <taxon>Chytriomyces</taxon>
    </lineage>
</organism>
<proteinExistence type="inferred from homology"/>
<dbReference type="InterPro" id="IPR001680">
    <property type="entry name" value="WD40_rpt"/>
</dbReference>
<dbReference type="OrthoDB" id="2421129at2759"/>
<dbReference type="InterPro" id="IPR036322">
    <property type="entry name" value="WD40_repeat_dom_sf"/>
</dbReference>
<dbReference type="PANTHER" id="PTHR19862">
    <property type="entry name" value="WD REPEAT-CONTAINING PROTEIN 48"/>
    <property type="match status" value="1"/>
</dbReference>
<sequence>MKKQRISYSVKSEHSDKQHCAGVNALALDVFGEGDKAQGLLYSGGRDASVHAWGLRVDFAALREESELREFHSNALTSSSYQSQRKFSAHSDHISIPPRGASISYAALSQTQSPVESDHLMDSPTTTPMQGKLPSTTTTESPHANQRDFRMPPSSPPAFSNHFKDSKKSRSVSFFGNADSEHGLKHSVSSIVNEYQPPRPKARWSTKVLPTTHVRTFQAHSDWVNDIALCNRNQSIVTASNDRMVYLWSTTQTNMYMRLGYHSDHVKCLAYSSSGGWVASGGLDRRVMIWDTQEGREKEIVGFAVSSSVFCHDKSPKSSIYALACNPAGTTLVSGSPDKIVRVWDPRTSNGQQTLGLLGHRDNIRALLISEDGKWVLSASSDSTIKLWSLAQPKRSLVTYTHYDDSVWCLYSHHPDLDTFWAGGRDGVVTKVSRRRMGGGVSNGGAGGPGEVKMRVEDELVDCVAICKEEGPVHKLVAVDDMFVWTATGSSSINRWRDIPFRHATIVPNREMIPDDDTDSIYIPKTSIIQHQRGILRNGGGGATGAAGGMGGAGSSVRGMDGGDARSRTASVFSQQDSVVGVVGKHRAATGFHESLHLRASSMSQSGSFMQGGGMGSVSELDVNMDEDDDDGDSSSEASIEPVWEKPEHVIRGAPGIITCRLLNNRMHVVTEDTSGQIALWDIVKCVKLKVFGEGVTFEEACESVNTFEWIAHWCALDTKNGYLTVHLDESKFSEAEVYYEQLVDDCTQGEDLRVNIGKWVLAYLFISYKHAMYQQVPPAAVMYHDHYLGALTYTQLGAPPESTSHYLFGQSVYYGPPDLLFDPVTPTASFSTQRFLENRGNPVQQENSLLKEESGATIAARMPRKESLGAKTGLDREALNAAISITANGLSELTRGLENGTSQRGEGEDGPPPVAVRLRPKAAQGLAARPESIIQAESALNYVKQIIQKPVPYSPNPDELPLIRIPPDVSILVSCEESSEAACYLDQFRSTVGQIGWVREAMRLDECIPRWVSDTLMDKKLKDLPKVSFTMNPHPYSNLPELPNNANRLSSNRMIRLRKLLAYVADNANIQPPTSLVKLALSVKNEPPSSAPPVVPPGSPMLGSRQEEGSSALTGATVAQRRGLWTGIVNPGSVEAMNATSLTVPSAAAADSASVRSGVSLFSGRRKRSGTSGATSAISDVTKDDFVIPADVNPRDLVKPEEYLELCCQDRVLDPKMTLGTVKNLIWKSGSAGDFTLTFRRKDV</sequence>
<feature type="region of interest" description="Disordered" evidence="5">
    <location>
        <begin position="546"/>
        <end position="566"/>
    </location>
</feature>
<feature type="compositionally biased region" description="Pro residues" evidence="5">
    <location>
        <begin position="1090"/>
        <end position="1100"/>
    </location>
</feature>
<dbReference type="Pfam" id="PF11816">
    <property type="entry name" value="DUF3337"/>
    <property type="match status" value="2"/>
</dbReference>
<gene>
    <name evidence="6" type="ORF">CcCBS67573_g08081</name>
</gene>
<accession>A0A507EQL8</accession>
<dbReference type="InterPro" id="IPR019775">
    <property type="entry name" value="WD40_repeat_CS"/>
</dbReference>
<dbReference type="SUPFAM" id="SSF50978">
    <property type="entry name" value="WD40 repeat-like"/>
    <property type="match status" value="1"/>
</dbReference>
<name>A0A507EQL8_9FUNG</name>
<keyword evidence="3" id="KW-0677">Repeat</keyword>
<reference evidence="6 7" key="1">
    <citation type="journal article" date="2019" name="Sci. Rep.">
        <title>Comparative genomics of chytrid fungi reveal insights into the obligate biotrophic and pathogenic lifestyle of Synchytrium endobioticum.</title>
        <authorList>
            <person name="van de Vossenberg B.T.L.H."/>
            <person name="Warris S."/>
            <person name="Nguyen H.D.T."/>
            <person name="van Gent-Pelzer M.P.E."/>
            <person name="Joly D.L."/>
            <person name="van de Geest H.C."/>
            <person name="Bonants P.J.M."/>
            <person name="Smith D.S."/>
            <person name="Levesque C.A."/>
            <person name="van der Lee T.A.J."/>
        </authorList>
    </citation>
    <scope>NUCLEOTIDE SEQUENCE [LARGE SCALE GENOMIC DNA]</scope>
    <source>
        <strain evidence="6 7">CBS 675.73</strain>
    </source>
</reference>
<evidence type="ECO:0000256" key="5">
    <source>
        <dbReference type="SAM" id="MobiDB-lite"/>
    </source>
</evidence>
<evidence type="ECO:0000256" key="3">
    <source>
        <dbReference type="ARBA" id="ARBA00022737"/>
    </source>
</evidence>
<evidence type="ECO:0000313" key="6">
    <source>
        <dbReference type="EMBL" id="TPX65605.1"/>
    </source>
</evidence>
<feature type="repeat" description="WD" evidence="4">
    <location>
        <begin position="259"/>
        <end position="300"/>
    </location>
</feature>
<evidence type="ECO:0000256" key="2">
    <source>
        <dbReference type="ARBA" id="ARBA00022574"/>
    </source>
</evidence>
<dbReference type="PRINTS" id="PR00320">
    <property type="entry name" value="GPROTEINBRPT"/>
</dbReference>
<dbReference type="CDD" id="cd00200">
    <property type="entry name" value="WD40"/>
    <property type="match status" value="1"/>
</dbReference>
<feature type="compositionally biased region" description="Acidic residues" evidence="5">
    <location>
        <begin position="623"/>
        <end position="634"/>
    </location>
</feature>
<comment type="similarity">
    <text evidence="1">Belongs to the WD repeat WDR48 family.</text>
</comment>
<dbReference type="InterPro" id="IPR015943">
    <property type="entry name" value="WD40/YVTN_repeat-like_dom_sf"/>
</dbReference>
<dbReference type="Proteomes" id="UP000320333">
    <property type="component" value="Unassembled WGS sequence"/>
</dbReference>
<evidence type="ECO:0000256" key="4">
    <source>
        <dbReference type="PROSITE-ProRule" id="PRU00221"/>
    </source>
</evidence>
<dbReference type="STRING" id="246404.A0A507EQL8"/>
<evidence type="ECO:0000313" key="7">
    <source>
        <dbReference type="Proteomes" id="UP000320333"/>
    </source>
</evidence>
<evidence type="ECO:0000256" key="1">
    <source>
        <dbReference type="ARBA" id="ARBA00006917"/>
    </source>
</evidence>
<comment type="caution">
    <text evidence="6">The sequence shown here is derived from an EMBL/GenBank/DDBJ whole genome shotgun (WGS) entry which is preliminary data.</text>
</comment>
<protein>
    <submittedName>
        <fullName evidence="6">Uncharacterized protein</fullName>
    </submittedName>
</protein>
<dbReference type="PROSITE" id="PS50294">
    <property type="entry name" value="WD_REPEATS_REGION"/>
    <property type="match status" value="4"/>
</dbReference>
<keyword evidence="2 4" id="KW-0853">WD repeat</keyword>
<feature type="repeat" description="WD" evidence="4">
    <location>
        <begin position="313"/>
        <end position="354"/>
    </location>
</feature>
<dbReference type="GO" id="GO:0043130">
    <property type="term" value="F:ubiquitin binding"/>
    <property type="evidence" value="ECO:0007669"/>
    <property type="project" value="TreeGrafter"/>
</dbReference>
<feature type="region of interest" description="Disordered" evidence="5">
    <location>
        <begin position="604"/>
        <end position="641"/>
    </location>
</feature>
<dbReference type="AlphaFoldDB" id="A0A507EQL8"/>
<feature type="repeat" description="WD" evidence="4">
    <location>
        <begin position="217"/>
        <end position="258"/>
    </location>
</feature>
<dbReference type="GO" id="GO:0000724">
    <property type="term" value="P:double-strand break repair via homologous recombination"/>
    <property type="evidence" value="ECO:0007669"/>
    <property type="project" value="TreeGrafter"/>
</dbReference>
<feature type="region of interest" description="Disordered" evidence="5">
    <location>
        <begin position="1086"/>
        <end position="1109"/>
    </location>
</feature>
<dbReference type="PROSITE" id="PS00678">
    <property type="entry name" value="WD_REPEATS_1"/>
    <property type="match status" value="1"/>
</dbReference>
<feature type="region of interest" description="Disordered" evidence="5">
    <location>
        <begin position="110"/>
        <end position="165"/>
    </location>
</feature>
<dbReference type="Pfam" id="PF00400">
    <property type="entry name" value="WD40"/>
    <property type="match status" value="4"/>
</dbReference>